<sequence length="305" mass="33118">MPLQIVVVPASTKAGRETIRQLLESQRKPLVRGIYRDPSKAPVEFTQHPRFEAKEGNVATGTSLDLSSADAVFYIPPPTYDGTDQGEWATRCAGHVKDAIRQAPNVRRLVLLSALGSHHDHGIGVLRLNHVTDTVLKDAVREVVIVRPGFFQEEFASALETAQADPPVVHSWITPIDHKIPMVSLKDIARTVTNALLAESAKPSPHVTKILGPRPYGALDLKHAVEQATGKAVDLRLVEKEELAAFFGQHGIPEAHVGEFVEFSEACLPGGLIDGATEPDENTVIGETELTDTFRELYAKGAGRA</sequence>
<dbReference type="Gene3D" id="3.40.50.720">
    <property type="entry name" value="NAD(P)-binding Rossmann-like Domain"/>
    <property type="match status" value="1"/>
</dbReference>
<reference evidence="2" key="2">
    <citation type="submission" date="2023-05" db="EMBL/GenBank/DDBJ databases">
        <authorList>
            <consortium name="Lawrence Berkeley National Laboratory"/>
            <person name="Steindorff A."/>
            <person name="Hensen N."/>
            <person name="Bonometti L."/>
            <person name="Westerberg I."/>
            <person name="Brannstrom I.O."/>
            <person name="Guillou S."/>
            <person name="Cros-Aarteil S."/>
            <person name="Calhoun S."/>
            <person name="Haridas S."/>
            <person name="Kuo A."/>
            <person name="Mondo S."/>
            <person name="Pangilinan J."/>
            <person name="Riley R."/>
            <person name="Labutti K."/>
            <person name="Andreopoulos B."/>
            <person name="Lipzen A."/>
            <person name="Chen C."/>
            <person name="Yanf M."/>
            <person name="Daum C."/>
            <person name="Ng V."/>
            <person name="Clum A."/>
            <person name="Ohm R."/>
            <person name="Martin F."/>
            <person name="Silar P."/>
            <person name="Natvig D."/>
            <person name="Lalanne C."/>
            <person name="Gautier V."/>
            <person name="Ament-Velasquez S.L."/>
            <person name="Kruys A."/>
            <person name="Hutchinson M.I."/>
            <person name="Powell A.J."/>
            <person name="Barry K."/>
            <person name="Miller A.N."/>
            <person name="Grigoriev I.V."/>
            <person name="Debuchy R."/>
            <person name="Gladieux P."/>
            <person name="Thoren M.H."/>
            <person name="Johannesson H."/>
        </authorList>
    </citation>
    <scope>NUCLEOTIDE SEQUENCE</scope>
    <source>
        <strain evidence="2">CBS 731.68</strain>
    </source>
</reference>
<dbReference type="PANTHER" id="PTHR43162">
    <property type="match status" value="1"/>
</dbReference>
<dbReference type="SUPFAM" id="SSF51735">
    <property type="entry name" value="NAD(P)-binding Rossmann-fold domains"/>
    <property type="match status" value="1"/>
</dbReference>
<dbReference type="InterPro" id="IPR016040">
    <property type="entry name" value="NAD(P)-bd_dom"/>
</dbReference>
<dbReference type="Gene3D" id="3.90.25.10">
    <property type="entry name" value="UDP-galactose 4-epimerase, domain 1"/>
    <property type="match status" value="1"/>
</dbReference>
<dbReference type="AlphaFoldDB" id="A0AAN6TVQ0"/>
<dbReference type="PANTHER" id="PTHR43162:SF1">
    <property type="entry name" value="PRESTALK A DIFFERENTIATION PROTEIN A"/>
    <property type="match status" value="1"/>
</dbReference>
<gene>
    <name evidence="2" type="ORF">N657DRAFT_673682</name>
</gene>
<proteinExistence type="predicted"/>
<dbReference type="EMBL" id="MU853234">
    <property type="protein sequence ID" value="KAK4121379.1"/>
    <property type="molecule type" value="Genomic_DNA"/>
</dbReference>
<evidence type="ECO:0000313" key="3">
    <source>
        <dbReference type="Proteomes" id="UP001302602"/>
    </source>
</evidence>
<organism evidence="2 3">
    <name type="scientific">Parathielavia appendiculata</name>
    <dbReference type="NCBI Taxonomy" id="2587402"/>
    <lineage>
        <taxon>Eukaryota</taxon>
        <taxon>Fungi</taxon>
        <taxon>Dikarya</taxon>
        <taxon>Ascomycota</taxon>
        <taxon>Pezizomycotina</taxon>
        <taxon>Sordariomycetes</taxon>
        <taxon>Sordariomycetidae</taxon>
        <taxon>Sordariales</taxon>
        <taxon>Chaetomiaceae</taxon>
        <taxon>Parathielavia</taxon>
    </lineage>
</organism>
<dbReference type="Pfam" id="PF13460">
    <property type="entry name" value="NAD_binding_10"/>
    <property type="match status" value="1"/>
</dbReference>
<dbReference type="RefSeq" id="XP_062645150.1">
    <property type="nucleotide sequence ID" value="XM_062795704.1"/>
</dbReference>
<keyword evidence="3" id="KW-1185">Reference proteome</keyword>
<accession>A0AAN6TVQ0</accession>
<feature type="domain" description="NAD(P)-binding" evidence="1">
    <location>
        <begin position="10"/>
        <end position="196"/>
    </location>
</feature>
<reference evidence="2" key="1">
    <citation type="journal article" date="2023" name="Mol. Phylogenet. Evol.">
        <title>Genome-scale phylogeny and comparative genomics of the fungal order Sordariales.</title>
        <authorList>
            <person name="Hensen N."/>
            <person name="Bonometti L."/>
            <person name="Westerberg I."/>
            <person name="Brannstrom I.O."/>
            <person name="Guillou S."/>
            <person name="Cros-Aarteil S."/>
            <person name="Calhoun S."/>
            <person name="Haridas S."/>
            <person name="Kuo A."/>
            <person name="Mondo S."/>
            <person name="Pangilinan J."/>
            <person name="Riley R."/>
            <person name="LaButti K."/>
            <person name="Andreopoulos B."/>
            <person name="Lipzen A."/>
            <person name="Chen C."/>
            <person name="Yan M."/>
            <person name="Daum C."/>
            <person name="Ng V."/>
            <person name="Clum A."/>
            <person name="Steindorff A."/>
            <person name="Ohm R.A."/>
            <person name="Martin F."/>
            <person name="Silar P."/>
            <person name="Natvig D.O."/>
            <person name="Lalanne C."/>
            <person name="Gautier V."/>
            <person name="Ament-Velasquez S.L."/>
            <person name="Kruys A."/>
            <person name="Hutchinson M.I."/>
            <person name="Powell A.J."/>
            <person name="Barry K."/>
            <person name="Miller A.N."/>
            <person name="Grigoriev I.V."/>
            <person name="Debuchy R."/>
            <person name="Gladieux P."/>
            <person name="Hiltunen Thoren M."/>
            <person name="Johannesson H."/>
        </authorList>
    </citation>
    <scope>NUCLEOTIDE SEQUENCE</scope>
    <source>
        <strain evidence="2">CBS 731.68</strain>
    </source>
</reference>
<dbReference type="InterPro" id="IPR051604">
    <property type="entry name" value="Ergot_Alk_Oxidoreductase"/>
</dbReference>
<name>A0AAN6TVQ0_9PEZI</name>
<protein>
    <submittedName>
        <fullName evidence="2">NAD(P)-binding protein</fullName>
    </submittedName>
</protein>
<dbReference type="Proteomes" id="UP001302602">
    <property type="component" value="Unassembled WGS sequence"/>
</dbReference>
<evidence type="ECO:0000259" key="1">
    <source>
        <dbReference type="Pfam" id="PF13460"/>
    </source>
</evidence>
<comment type="caution">
    <text evidence="2">The sequence shown here is derived from an EMBL/GenBank/DDBJ whole genome shotgun (WGS) entry which is preliminary data.</text>
</comment>
<dbReference type="GeneID" id="87832472"/>
<dbReference type="InterPro" id="IPR036291">
    <property type="entry name" value="NAD(P)-bd_dom_sf"/>
</dbReference>
<evidence type="ECO:0000313" key="2">
    <source>
        <dbReference type="EMBL" id="KAK4121379.1"/>
    </source>
</evidence>